<dbReference type="GO" id="GO:0005881">
    <property type="term" value="C:cytoplasmic microtubule"/>
    <property type="evidence" value="ECO:0007669"/>
    <property type="project" value="TreeGrafter"/>
</dbReference>
<feature type="domain" description="TOG" evidence="9">
    <location>
        <begin position="285"/>
        <end position="509"/>
    </location>
</feature>
<keyword evidence="5" id="KW-0493">Microtubule</keyword>
<dbReference type="OrthoDB" id="46159at2759"/>
<sequence length="1194" mass="130320">MEELSATLLAALKKPSTAVDQKLQLFTNLKSGIKHNRVPENCQAPIFECVRLAITTTTSASLVSTGFSTLSHFIKRLVLQNQTAIITSQLSKLLPVLLERLGDVRESHRNAASSILADLWPLSHAEVEALIKENALKGNNPRAKEAAMQWVVKMNKAEGLPFKAFVPTFIANLEDADAGVRETAKTAVVELFRNAPEHAKANLKKQLIQFNVRKTIATYITAQLDGIMSAQTEMPPPPPRPISVARAHSLQPDMGIADTSSILSELPPPTEAVPMDPIHIYTQRELEDIFRDMAPHFEGKETEHNWLHRDKGTTKLRRITKGNAPSDFHAVFVAGIKSLLDGILKVSNSLRTTMSTNGCQLVQELAKTLGSSIDPWVEILLQNYLKMCAATKNIASQNGNITVDTLFSNATYSRRIMEHLTFASQDKNVQPRIYSAGWAKTLIRKHRAHLDHSGGLDTLEKVLKRGITDANPKVREAYRSTYWEFALIWPQRAEAMFETLDKREKTGLERDPHNPNASLVPTQTSASSFSKSMGPSTTANRISLKEKIAEQRRARAAALKGGADRPNSAMATYSPPRSQSSKSLSSRTASNASTVSSTTARPPSAMSGSMRPGLGSSTTSTSSLLNGTARRPIRRPELTRPATADPYGRRPLKATTPSMTPEKTPAPTARKPPVPKSSARSRSNTQNSPSMSPSRSKSRQGDVAINRKTPGATSQHGSPAVSPGKDGSLGSVKPFVRSKSHHEPGAHPFRQQHGMGQDLVVDNEALDLGDDDNFTMVIPSLVKPGPQLPRQSPPKAMASPNRLSVASPHASATKSPQPLVNILGPPFSVTRSPRLRSPDRTSTRGTEAQEEVQVYEDPFAGDETAVETSETRPVLEELPVNHNTNERRPSHDDSASDTMISDTVAGALPPKLALSTNTARPETNDAVRAEVVKNRQLLVSGINKIRNRTVEAHMFRRLQDMIKSNQDIWGPDNEKFAELLLSSLEYLEAPPDSLKVTPSKTANLKVQALATIRAMLSLYRKETAKYFSSVLCTLLRTKAQYDNKSHIATDLEVTADEIVKYGQTADCLNAVLALLDDTMSSTSTPTSSPASADSTTPTSNRTITMALGTLASLIQISGQKNVPLSPEQTAQLGKLAVRCLDDMDADVRKADVEVCLALHERIGEDQEAFWKAVAGAREQHLNLLTYYLAKRGRA</sequence>
<dbReference type="InterPro" id="IPR024395">
    <property type="entry name" value="CLASP_N_dom"/>
</dbReference>
<keyword evidence="6" id="KW-0131">Cell cycle</keyword>
<feature type="compositionally biased region" description="Polar residues" evidence="8">
    <location>
        <begin position="515"/>
        <end position="541"/>
    </location>
</feature>
<dbReference type="InterPro" id="IPR016024">
    <property type="entry name" value="ARM-type_fold"/>
</dbReference>
<dbReference type="SUPFAM" id="SSF48371">
    <property type="entry name" value="ARM repeat"/>
    <property type="match status" value="1"/>
</dbReference>
<feature type="compositionally biased region" description="Polar residues" evidence="8">
    <location>
        <begin position="678"/>
        <end position="687"/>
    </location>
</feature>
<feature type="compositionally biased region" description="Low complexity" evidence="8">
    <location>
        <begin position="574"/>
        <end position="600"/>
    </location>
</feature>
<accession>A0A6A6VKA8</accession>
<dbReference type="GO" id="GO:0051301">
    <property type="term" value="P:cell division"/>
    <property type="evidence" value="ECO:0007669"/>
    <property type="project" value="UniProtKB-KW"/>
</dbReference>
<comment type="function">
    <text evidence="7">Microtubule binding protein that promotes the stabilization of dynamic microtubules. Required for mitotic spindle formation.</text>
</comment>
<evidence type="ECO:0000256" key="1">
    <source>
        <dbReference type="ARBA" id="ARBA00004186"/>
    </source>
</evidence>
<keyword evidence="11" id="KW-1185">Reference proteome</keyword>
<evidence type="ECO:0000256" key="3">
    <source>
        <dbReference type="ARBA" id="ARBA00011375"/>
    </source>
</evidence>
<gene>
    <name evidence="10" type="ORF">M011DRAFT_524082</name>
</gene>
<organism evidence="10 11">
    <name type="scientific">Sporormia fimetaria CBS 119925</name>
    <dbReference type="NCBI Taxonomy" id="1340428"/>
    <lineage>
        <taxon>Eukaryota</taxon>
        <taxon>Fungi</taxon>
        <taxon>Dikarya</taxon>
        <taxon>Ascomycota</taxon>
        <taxon>Pezizomycotina</taxon>
        <taxon>Dothideomycetes</taxon>
        <taxon>Pleosporomycetidae</taxon>
        <taxon>Pleosporales</taxon>
        <taxon>Sporormiaceae</taxon>
        <taxon>Sporormia</taxon>
    </lineage>
</organism>
<dbReference type="GO" id="GO:0060172">
    <property type="term" value="P:astral microtubule depolymerization"/>
    <property type="evidence" value="ECO:0007669"/>
    <property type="project" value="TreeGrafter"/>
</dbReference>
<dbReference type="InterPro" id="IPR011989">
    <property type="entry name" value="ARM-like"/>
</dbReference>
<evidence type="ECO:0000256" key="7">
    <source>
        <dbReference type="ARBA" id="ARBA00024889"/>
    </source>
</evidence>
<dbReference type="AlphaFoldDB" id="A0A6A6VKA8"/>
<comment type="subunit">
    <text evidence="3">Interacts with microtubules.</text>
</comment>
<feature type="compositionally biased region" description="Basic and acidic residues" evidence="8">
    <location>
        <begin position="543"/>
        <end position="553"/>
    </location>
</feature>
<dbReference type="Proteomes" id="UP000799440">
    <property type="component" value="Unassembled WGS sequence"/>
</dbReference>
<dbReference type="GO" id="GO:1990023">
    <property type="term" value="C:mitotic spindle midzone"/>
    <property type="evidence" value="ECO:0007669"/>
    <property type="project" value="TreeGrafter"/>
</dbReference>
<dbReference type="GO" id="GO:0005815">
    <property type="term" value="C:microtubule organizing center"/>
    <property type="evidence" value="ECO:0007669"/>
    <property type="project" value="TreeGrafter"/>
</dbReference>
<comment type="subcellular location">
    <subcellularLocation>
        <location evidence="1">Cytoplasm</location>
        <location evidence="1">Cytoskeleton</location>
        <location evidence="1">Spindle</location>
    </subcellularLocation>
</comment>
<feature type="region of interest" description="Disordered" evidence="8">
    <location>
        <begin position="782"/>
        <end position="898"/>
    </location>
</feature>
<dbReference type="EMBL" id="MU006564">
    <property type="protein sequence ID" value="KAF2750239.1"/>
    <property type="molecule type" value="Genomic_DNA"/>
</dbReference>
<reference evidence="10" key="1">
    <citation type="journal article" date="2020" name="Stud. Mycol.">
        <title>101 Dothideomycetes genomes: a test case for predicting lifestyles and emergence of pathogens.</title>
        <authorList>
            <person name="Haridas S."/>
            <person name="Albert R."/>
            <person name="Binder M."/>
            <person name="Bloem J."/>
            <person name="Labutti K."/>
            <person name="Salamov A."/>
            <person name="Andreopoulos B."/>
            <person name="Baker S."/>
            <person name="Barry K."/>
            <person name="Bills G."/>
            <person name="Bluhm B."/>
            <person name="Cannon C."/>
            <person name="Castanera R."/>
            <person name="Culley D."/>
            <person name="Daum C."/>
            <person name="Ezra D."/>
            <person name="Gonzalez J."/>
            <person name="Henrissat B."/>
            <person name="Kuo A."/>
            <person name="Liang C."/>
            <person name="Lipzen A."/>
            <person name="Lutzoni F."/>
            <person name="Magnuson J."/>
            <person name="Mondo S."/>
            <person name="Nolan M."/>
            <person name="Ohm R."/>
            <person name="Pangilinan J."/>
            <person name="Park H.-J."/>
            <person name="Ramirez L."/>
            <person name="Alfaro M."/>
            <person name="Sun H."/>
            <person name="Tritt A."/>
            <person name="Yoshinaga Y."/>
            <person name="Zwiers L.-H."/>
            <person name="Turgeon B."/>
            <person name="Goodwin S."/>
            <person name="Spatafora J."/>
            <person name="Crous P."/>
            <person name="Grigoriev I."/>
        </authorList>
    </citation>
    <scope>NUCLEOTIDE SEQUENCE</scope>
    <source>
        <strain evidence="10">CBS 119925</strain>
    </source>
</reference>
<name>A0A6A6VKA8_9PLEO</name>
<evidence type="ECO:0000256" key="2">
    <source>
        <dbReference type="ARBA" id="ARBA00009549"/>
    </source>
</evidence>
<feature type="compositionally biased region" description="Basic and acidic residues" evidence="8">
    <location>
        <begin position="884"/>
        <end position="894"/>
    </location>
</feature>
<dbReference type="Gene3D" id="1.25.10.10">
    <property type="entry name" value="Leucine-rich Repeat Variant"/>
    <property type="match status" value="3"/>
</dbReference>
<comment type="similarity">
    <text evidence="2">Belongs to the CLASP family.</text>
</comment>
<proteinExistence type="inferred from homology"/>
<feature type="region of interest" description="Disordered" evidence="8">
    <location>
        <begin position="506"/>
        <end position="754"/>
    </location>
</feature>
<dbReference type="SMART" id="SM01349">
    <property type="entry name" value="TOG"/>
    <property type="match status" value="2"/>
</dbReference>
<dbReference type="PANTHER" id="PTHR21567">
    <property type="entry name" value="CLASP"/>
    <property type="match status" value="1"/>
</dbReference>
<dbReference type="GO" id="GO:0008017">
    <property type="term" value="F:microtubule binding"/>
    <property type="evidence" value="ECO:0007669"/>
    <property type="project" value="TreeGrafter"/>
</dbReference>
<dbReference type="GO" id="GO:0090307">
    <property type="term" value="P:mitotic spindle assembly"/>
    <property type="evidence" value="ECO:0007669"/>
    <property type="project" value="TreeGrafter"/>
</dbReference>
<keyword evidence="4" id="KW-0132">Cell division</keyword>
<evidence type="ECO:0000256" key="6">
    <source>
        <dbReference type="ARBA" id="ARBA00022776"/>
    </source>
</evidence>
<keyword evidence="6" id="KW-0498">Mitosis</keyword>
<dbReference type="GO" id="GO:0005876">
    <property type="term" value="C:spindle microtubule"/>
    <property type="evidence" value="ECO:0007669"/>
    <property type="project" value="TreeGrafter"/>
</dbReference>
<dbReference type="Pfam" id="PF12348">
    <property type="entry name" value="CLASP_N"/>
    <property type="match status" value="2"/>
</dbReference>
<evidence type="ECO:0000313" key="10">
    <source>
        <dbReference type="EMBL" id="KAF2750239.1"/>
    </source>
</evidence>
<evidence type="ECO:0000313" key="11">
    <source>
        <dbReference type="Proteomes" id="UP000799440"/>
    </source>
</evidence>
<feature type="compositionally biased region" description="Low complexity" evidence="8">
    <location>
        <begin position="613"/>
        <end position="628"/>
    </location>
</feature>
<feature type="domain" description="TOG" evidence="9">
    <location>
        <begin position="3"/>
        <end position="221"/>
    </location>
</feature>
<dbReference type="PANTHER" id="PTHR21567:SF9">
    <property type="entry name" value="CLIP-ASSOCIATING PROTEIN"/>
    <property type="match status" value="1"/>
</dbReference>
<evidence type="ECO:0000256" key="4">
    <source>
        <dbReference type="ARBA" id="ARBA00022618"/>
    </source>
</evidence>
<evidence type="ECO:0000256" key="8">
    <source>
        <dbReference type="SAM" id="MobiDB-lite"/>
    </source>
</evidence>
<evidence type="ECO:0000256" key="5">
    <source>
        <dbReference type="ARBA" id="ARBA00022701"/>
    </source>
</evidence>
<dbReference type="InterPro" id="IPR034085">
    <property type="entry name" value="TOG"/>
</dbReference>
<protein>
    <submittedName>
        <fullName evidence="10">ARM repeat-containing protein</fullName>
    </submittedName>
</protein>
<evidence type="ECO:0000259" key="9">
    <source>
        <dbReference type="SMART" id="SM01349"/>
    </source>
</evidence>